<dbReference type="SUPFAM" id="SSF51658">
    <property type="entry name" value="Xylose isomerase-like"/>
    <property type="match status" value="1"/>
</dbReference>
<evidence type="ECO:0000313" key="2">
    <source>
        <dbReference type="EMBL" id="MDP9751460.1"/>
    </source>
</evidence>
<sequence length="278" mass="31511">MKYSFNTWMYGSFPTWVPSYPLEEVIKRLSEIGYDGIEIGCAAPHAWPYYLDGERRKEIKNFLEKHNIKVSSMLPAPGGGPGANPASPIIEERRWTVQHYKDVVDLASDLGAPTVIYVAGWVVYGTTQQDAWKYSLESLVEIAEYAKSKDIILCVEPTSADSNLVETADDALLMMEQTGLPNVKVMFDTFHVLYRNEVPSDYVYKMGKNLKHIHLSDYNRLAPGQGGMDFLPVLQALKDINYEGYLTMEVGFNSRAVHPDSIARHSLEYLKNLEKYLK</sequence>
<dbReference type="RefSeq" id="WP_307681373.1">
    <property type="nucleotide sequence ID" value="NZ_JAURUP010000023.1"/>
</dbReference>
<reference evidence="2 3" key="1">
    <citation type="submission" date="2023-07" db="EMBL/GenBank/DDBJ databases">
        <title>Genomic Encyclopedia of Type Strains, Phase IV (KMG-IV): sequencing the most valuable type-strain genomes for metagenomic binning, comparative biology and taxonomic classification.</title>
        <authorList>
            <person name="Goeker M."/>
        </authorList>
    </citation>
    <scope>NUCLEOTIDE SEQUENCE [LARGE SCALE GENOMIC DNA]</scope>
    <source>
        <strain evidence="2 3">DSM 25963</strain>
    </source>
</reference>
<evidence type="ECO:0000259" key="1">
    <source>
        <dbReference type="Pfam" id="PF01261"/>
    </source>
</evidence>
<dbReference type="InterPro" id="IPR050312">
    <property type="entry name" value="IolE/XylAMocC-like"/>
</dbReference>
<dbReference type="PANTHER" id="PTHR12110:SF21">
    <property type="entry name" value="XYLOSE ISOMERASE-LIKE TIM BARREL DOMAIN-CONTAINING PROTEIN"/>
    <property type="match status" value="1"/>
</dbReference>
<proteinExistence type="predicted"/>
<protein>
    <submittedName>
        <fullName evidence="2">Protein FrlC</fullName>
    </submittedName>
</protein>
<dbReference type="PANTHER" id="PTHR12110">
    <property type="entry name" value="HYDROXYPYRUVATE ISOMERASE"/>
    <property type="match status" value="1"/>
</dbReference>
<dbReference type="Gene3D" id="3.20.20.150">
    <property type="entry name" value="Divalent-metal-dependent TIM barrel enzymes"/>
    <property type="match status" value="1"/>
</dbReference>
<feature type="domain" description="Xylose isomerase-like TIM barrel" evidence="1">
    <location>
        <begin position="27"/>
        <end position="272"/>
    </location>
</feature>
<comment type="caution">
    <text evidence="2">The sequence shown here is derived from an EMBL/GenBank/DDBJ whole genome shotgun (WGS) entry which is preliminary data.</text>
</comment>
<name>A0ABT9M5U8_9THEO</name>
<organism evidence="2 3">
    <name type="scientific">Thermoanaerobacter pentosaceus</name>
    <dbReference type="NCBI Taxonomy" id="694059"/>
    <lineage>
        <taxon>Bacteria</taxon>
        <taxon>Bacillati</taxon>
        <taxon>Bacillota</taxon>
        <taxon>Clostridia</taxon>
        <taxon>Thermoanaerobacterales</taxon>
        <taxon>Thermoanaerobacteraceae</taxon>
        <taxon>Thermoanaerobacter</taxon>
    </lineage>
</organism>
<accession>A0ABT9M5U8</accession>
<dbReference type="Pfam" id="PF01261">
    <property type="entry name" value="AP_endonuc_2"/>
    <property type="match status" value="1"/>
</dbReference>
<dbReference type="InterPro" id="IPR036237">
    <property type="entry name" value="Xyl_isomerase-like_sf"/>
</dbReference>
<dbReference type="Proteomes" id="UP001223886">
    <property type="component" value="Unassembled WGS sequence"/>
</dbReference>
<evidence type="ECO:0000313" key="3">
    <source>
        <dbReference type="Proteomes" id="UP001223886"/>
    </source>
</evidence>
<gene>
    <name evidence="2" type="ORF">J2S24_001971</name>
</gene>
<dbReference type="EMBL" id="JAURUP010000023">
    <property type="protein sequence ID" value="MDP9751460.1"/>
    <property type="molecule type" value="Genomic_DNA"/>
</dbReference>
<dbReference type="InterPro" id="IPR013022">
    <property type="entry name" value="Xyl_isomerase-like_TIM-brl"/>
</dbReference>
<keyword evidence="3" id="KW-1185">Reference proteome</keyword>